<evidence type="ECO:0000313" key="7">
    <source>
        <dbReference type="EMBL" id="GKU85784.1"/>
    </source>
</evidence>
<keyword evidence="4 5" id="KW-0408">Iron</keyword>
<accession>A0AAV5HJD0</accession>
<gene>
    <name evidence="7" type="ORF">SLEP1_g407</name>
</gene>
<reference evidence="7 8" key="1">
    <citation type="journal article" date="2021" name="Commun. Biol.">
        <title>The genome of Shorea leprosula (Dipterocarpaceae) highlights the ecological relevance of drought in aseasonal tropical rainforests.</title>
        <authorList>
            <person name="Ng K.K.S."/>
            <person name="Kobayashi M.J."/>
            <person name="Fawcett J.A."/>
            <person name="Hatakeyama M."/>
            <person name="Paape T."/>
            <person name="Ng C.H."/>
            <person name="Ang C.C."/>
            <person name="Tnah L.H."/>
            <person name="Lee C.T."/>
            <person name="Nishiyama T."/>
            <person name="Sese J."/>
            <person name="O'Brien M.J."/>
            <person name="Copetti D."/>
            <person name="Mohd Noor M.I."/>
            <person name="Ong R.C."/>
            <person name="Putra M."/>
            <person name="Sireger I.Z."/>
            <person name="Indrioko S."/>
            <person name="Kosugi Y."/>
            <person name="Izuno A."/>
            <person name="Isagi Y."/>
            <person name="Lee S.L."/>
            <person name="Shimizu K.K."/>
        </authorList>
    </citation>
    <scope>NUCLEOTIDE SEQUENCE [LARGE SCALE GENOMIC DNA]</scope>
    <source>
        <strain evidence="7">214</strain>
    </source>
</reference>
<evidence type="ECO:0000256" key="3">
    <source>
        <dbReference type="ARBA" id="ARBA00023002"/>
    </source>
</evidence>
<name>A0AAV5HJD0_9ROSI</name>
<evidence type="ECO:0000256" key="4">
    <source>
        <dbReference type="ARBA" id="ARBA00023004"/>
    </source>
</evidence>
<dbReference type="GO" id="GO:0046872">
    <property type="term" value="F:metal ion binding"/>
    <property type="evidence" value="ECO:0007669"/>
    <property type="project" value="UniProtKB-KW"/>
</dbReference>
<keyword evidence="8" id="KW-1185">Reference proteome</keyword>
<dbReference type="Proteomes" id="UP001054252">
    <property type="component" value="Unassembled WGS sequence"/>
</dbReference>
<evidence type="ECO:0000313" key="8">
    <source>
        <dbReference type="Proteomes" id="UP001054252"/>
    </source>
</evidence>
<dbReference type="SUPFAM" id="SSF51197">
    <property type="entry name" value="Clavaminate synthase-like"/>
    <property type="match status" value="1"/>
</dbReference>
<organism evidence="7 8">
    <name type="scientific">Rubroshorea leprosula</name>
    <dbReference type="NCBI Taxonomy" id="152421"/>
    <lineage>
        <taxon>Eukaryota</taxon>
        <taxon>Viridiplantae</taxon>
        <taxon>Streptophyta</taxon>
        <taxon>Embryophyta</taxon>
        <taxon>Tracheophyta</taxon>
        <taxon>Spermatophyta</taxon>
        <taxon>Magnoliopsida</taxon>
        <taxon>eudicotyledons</taxon>
        <taxon>Gunneridae</taxon>
        <taxon>Pentapetalae</taxon>
        <taxon>rosids</taxon>
        <taxon>malvids</taxon>
        <taxon>Malvales</taxon>
        <taxon>Dipterocarpaceae</taxon>
        <taxon>Rubroshorea</taxon>
    </lineage>
</organism>
<dbReference type="InterPro" id="IPR005123">
    <property type="entry name" value="Oxoglu/Fe-dep_dioxygenase_dom"/>
</dbReference>
<dbReference type="InterPro" id="IPR044861">
    <property type="entry name" value="IPNS-like_FE2OG_OXY"/>
</dbReference>
<keyword evidence="2 5" id="KW-0479">Metal-binding</keyword>
<protein>
    <recommendedName>
        <fullName evidence="6">Fe2OG dioxygenase domain-containing protein</fullName>
    </recommendedName>
</protein>
<dbReference type="PROSITE" id="PS51471">
    <property type="entry name" value="FE2OG_OXY"/>
    <property type="match status" value="1"/>
</dbReference>
<comment type="caution">
    <text evidence="7">The sequence shown here is derived from an EMBL/GenBank/DDBJ whole genome shotgun (WGS) entry which is preliminary data.</text>
</comment>
<comment type="similarity">
    <text evidence="1 5">Belongs to the iron/ascorbate-dependent oxidoreductase family.</text>
</comment>
<dbReference type="PANTHER" id="PTHR10209">
    <property type="entry name" value="OXIDOREDUCTASE, 2OG-FE II OXYGENASE FAMILY PROTEIN"/>
    <property type="match status" value="1"/>
</dbReference>
<dbReference type="PANTHER" id="PTHR10209:SF791">
    <property type="entry name" value="1-AMINOCYCLOPROPANE-1-CARBOXYLATE OXIDASE HOMOLOG 1"/>
    <property type="match status" value="1"/>
</dbReference>
<keyword evidence="3 5" id="KW-0560">Oxidoreductase</keyword>
<dbReference type="EMBL" id="BPVZ01000001">
    <property type="protein sequence ID" value="GKU85784.1"/>
    <property type="molecule type" value="Genomic_DNA"/>
</dbReference>
<proteinExistence type="inferred from homology"/>
<dbReference type="AlphaFoldDB" id="A0AAV5HJD0"/>
<dbReference type="FunFam" id="2.60.120.330:FF:000080">
    <property type="entry name" value="Uncharacterized protein"/>
    <property type="match status" value="1"/>
</dbReference>
<dbReference type="GO" id="GO:0051213">
    <property type="term" value="F:dioxygenase activity"/>
    <property type="evidence" value="ECO:0007669"/>
    <property type="project" value="UniProtKB-ARBA"/>
</dbReference>
<evidence type="ECO:0000256" key="1">
    <source>
        <dbReference type="ARBA" id="ARBA00008056"/>
    </source>
</evidence>
<feature type="domain" description="Fe2OG dioxygenase" evidence="6">
    <location>
        <begin position="182"/>
        <end position="282"/>
    </location>
</feature>
<evidence type="ECO:0000259" key="6">
    <source>
        <dbReference type="PROSITE" id="PS51471"/>
    </source>
</evidence>
<sequence length="317" mass="35451">MVIAGADEVLQANASPEYDRASELKASDSDDTKAGVKGLVDARISEVPRIFHHQRGCFTVSGDTQFSIPIIDLDDVKKDSLKRRDVVEQVRVPVSVLEEMKDGVRRFYEQDLEVKKQHYTRDYSQRMVYNSNFDLFTSPSASWRDTLFCLMAPHPPKLEELPTVRGALGLNPNHLKDIDCAKGLAMLCHYYPACPQPELTLGTTKHADNDFLTVLLQDHIGGLQILLQNLWIDVPPAPGALVINIGDLLQLISTDNFISVEHRVLANNAGPRISVACFFSTSVMADSRLYGPIKELLSEENPPKYRETTVRDCCLLQ</sequence>
<evidence type="ECO:0000256" key="2">
    <source>
        <dbReference type="ARBA" id="ARBA00022723"/>
    </source>
</evidence>
<dbReference type="Gene3D" id="2.60.120.330">
    <property type="entry name" value="B-lactam Antibiotic, Isopenicillin N Synthase, Chain"/>
    <property type="match status" value="2"/>
</dbReference>
<evidence type="ECO:0000256" key="5">
    <source>
        <dbReference type="RuleBase" id="RU003682"/>
    </source>
</evidence>
<dbReference type="Pfam" id="PF03171">
    <property type="entry name" value="2OG-FeII_Oxy"/>
    <property type="match status" value="1"/>
</dbReference>
<dbReference type="InterPro" id="IPR027443">
    <property type="entry name" value="IPNS-like_sf"/>
</dbReference>